<protein>
    <submittedName>
        <fullName evidence="2">Uncharacterized protein</fullName>
    </submittedName>
</protein>
<gene>
    <name evidence="2" type="ORF">RIF29_32568</name>
</gene>
<evidence type="ECO:0000313" key="3">
    <source>
        <dbReference type="Proteomes" id="UP001372338"/>
    </source>
</evidence>
<evidence type="ECO:0000313" key="2">
    <source>
        <dbReference type="EMBL" id="KAK7258116.1"/>
    </source>
</evidence>
<reference evidence="2 3" key="1">
    <citation type="submission" date="2024-01" db="EMBL/GenBank/DDBJ databases">
        <title>The genomes of 5 underutilized Papilionoideae crops provide insights into root nodulation and disease resistanc.</title>
        <authorList>
            <person name="Yuan L."/>
        </authorList>
    </citation>
    <scope>NUCLEOTIDE SEQUENCE [LARGE SCALE GENOMIC DNA]</scope>
    <source>
        <strain evidence="2">ZHUSHIDOU_FW_LH</strain>
        <tissue evidence="2">Leaf</tissue>
    </source>
</reference>
<name>A0AAN9I2I1_CROPI</name>
<evidence type="ECO:0000256" key="1">
    <source>
        <dbReference type="SAM" id="Phobius"/>
    </source>
</evidence>
<keyword evidence="1" id="KW-0472">Membrane</keyword>
<dbReference type="EMBL" id="JAYWIO010000006">
    <property type="protein sequence ID" value="KAK7258116.1"/>
    <property type="molecule type" value="Genomic_DNA"/>
</dbReference>
<organism evidence="2 3">
    <name type="scientific">Crotalaria pallida</name>
    <name type="common">Smooth rattlebox</name>
    <name type="synonym">Crotalaria striata</name>
    <dbReference type="NCBI Taxonomy" id="3830"/>
    <lineage>
        <taxon>Eukaryota</taxon>
        <taxon>Viridiplantae</taxon>
        <taxon>Streptophyta</taxon>
        <taxon>Embryophyta</taxon>
        <taxon>Tracheophyta</taxon>
        <taxon>Spermatophyta</taxon>
        <taxon>Magnoliopsida</taxon>
        <taxon>eudicotyledons</taxon>
        <taxon>Gunneridae</taxon>
        <taxon>Pentapetalae</taxon>
        <taxon>rosids</taxon>
        <taxon>fabids</taxon>
        <taxon>Fabales</taxon>
        <taxon>Fabaceae</taxon>
        <taxon>Papilionoideae</taxon>
        <taxon>50 kb inversion clade</taxon>
        <taxon>genistoids sensu lato</taxon>
        <taxon>core genistoids</taxon>
        <taxon>Crotalarieae</taxon>
        <taxon>Crotalaria</taxon>
    </lineage>
</organism>
<keyword evidence="1" id="KW-1133">Transmembrane helix</keyword>
<dbReference type="AlphaFoldDB" id="A0AAN9I2I1"/>
<keyword evidence="3" id="KW-1185">Reference proteome</keyword>
<keyword evidence="1" id="KW-0812">Transmembrane</keyword>
<sequence>MLCDASTYSGYMLEFVVVRLVVIRNGLAVTIKRELFGSFLPEEENYFYYCLLVFFLFCFFFSEGERKKEREKKRISDFSL</sequence>
<feature type="transmembrane region" description="Helical" evidence="1">
    <location>
        <begin position="46"/>
        <end position="64"/>
    </location>
</feature>
<proteinExistence type="predicted"/>
<accession>A0AAN9I2I1</accession>
<comment type="caution">
    <text evidence="2">The sequence shown here is derived from an EMBL/GenBank/DDBJ whole genome shotgun (WGS) entry which is preliminary data.</text>
</comment>
<dbReference type="Proteomes" id="UP001372338">
    <property type="component" value="Unassembled WGS sequence"/>
</dbReference>